<dbReference type="SMART" id="SM00342">
    <property type="entry name" value="HTH_ARAC"/>
    <property type="match status" value="1"/>
</dbReference>
<dbReference type="EMBL" id="SLTX01000002">
    <property type="protein sequence ID" value="TDB03865.1"/>
    <property type="molecule type" value="Genomic_DNA"/>
</dbReference>
<dbReference type="SUPFAM" id="SSF46689">
    <property type="entry name" value="Homeodomain-like"/>
    <property type="match status" value="1"/>
</dbReference>
<organism evidence="7 10">
    <name type="scientific">Phocaeicola dorei</name>
    <dbReference type="NCBI Taxonomy" id="357276"/>
    <lineage>
        <taxon>Bacteria</taxon>
        <taxon>Pseudomonadati</taxon>
        <taxon>Bacteroidota</taxon>
        <taxon>Bacteroidia</taxon>
        <taxon>Bacteroidales</taxon>
        <taxon>Bacteroidaceae</taxon>
        <taxon>Phocaeicola</taxon>
    </lineage>
</organism>
<dbReference type="InterPro" id="IPR018060">
    <property type="entry name" value="HTH_AraC"/>
</dbReference>
<dbReference type="PROSITE" id="PS01124">
    <property type="entry name" value="HTH_ARAC_FAMILY_2"/>
    <property type="match status" value="1"/>
</dbReference>
<dbReference type="AlphaFoldDB" id="A0A0K2HFJ5"/>
<name>A0A0K2HFJ5_9BACT</name>
<evidence type="ECO:0000313" key="7">
    <source>
        <dbReference type="EMBL" id="QJR78607.1"/>
    </source>
</evidence>
<dbReference type="PANTHER" id="PTHR43547">
    <property type="entry name" value="TWO-COMPONENT HISTIDINE KINASE"/>
    <property type="match status" value="1"/>
</dbReference>
<evidence type="ECO:0000256" key="3">
    <source>
        <dbReference type="ARBA" id="ARBA00023125"/>
    </source>
</evidence>
<dbReference type="InterPro" id="IPR015943">
    <property type="entry name" value="WD40/YVTN_repeat-like_dom_sf"/>
</dbReference>
<feature type="transmembrane region" description="Helical" evidence="5">
    <location>
        <begin position="793"/>
        <end position="814"/>
    </location>
</feature>
<sequence>MKTFRLVFMILIMSGLIFQGRAHVCWDDLEFKQFSTPEGLPNSMVHQVYQDRDGYIWIPTFYGLFRYDGYEVRTYKSNLYTPGLLVNNNVLCVEEDYSHRLWIGTHEGLCMLDKRTGKMKKLQLDGVSKQRLNEIHVTKENRVYLGYIRGMAYYDEMQDTLALMTRKNCRGDVPESVNIQTLFEDVNGDLLIGTWKDGLYRYCIKENTFLHYPPLDEENSVLALFQDSRGVMWIGTSGSGLYKAHFSSDRKTVSFEGYRHDARNVSSLPSDYIYSIHEDLQTRSLWLGTREGVSVMELADEGKFINYQESGSTHYLPVREVNTVFRDRSGLMWIGTKGAGVFHVDTRKRSFNVIYPRGNDKSFTDLISTLYVEENGALWIGMGYGLDYQHGDKKVTLFPSKRPYHISYSPLTREVLLAVHDEGMIVCRDGQIIHQYKTSNCGFVPHDLVYLVHEDRKGNRWLCTYKGLGVRYRDGREYCFNRLSRADELLGREMTTMVEDNDGSLWLATNNNGIVHVTGDMERPESLQCKNYCMENGLLSVNTPLCFLLDRSGRIWVGTEGSGLCLYDVQNDCFKSVHKEFNLPGDMVGSMQEDNSGNLWLGTNQGLAKLTISGKEKGRVRIFTVADGLADNFFNQNASFYRDGTFYFGCSRGIVTFNSEVVEEKHADISLCITDILVDGRPLEQMSDKKRKEITPFTSDFTDRLVIPASYSHFTICFASLTYNRPQQNKYAYRLQGFDADWHYVDASSRTAYYSKLPAGEYVFQLRATNENGDWGDVREMEIIIEPPFWATWWAYFIYVLLAILFMVLIWWEIRRRLLLRNRRFLQEGETDKVHHLKLQFFTNIPSDEEKFLQDAVACVNRHLDDPDFDVPQFVDEMATSRTTLHKKLKSLTGLNTTGFVRSIRLKAACRMMDENPNFRISELAYKVGFNDPKYFSICFKKEFGMQPTEYSMKSGKNA</sequence>
<dbReference type="Pfam" id="PF07494">
    <property type="entry name" value="Reg_prop"/>
    <property type="match status" value="6"/>
</dbReference>
<dbReference type="PANTHER" id="PTHR43547:SF2">
    <property type="entry name" value="HYBRID SIGNAL TRANSDUCTION HISTIDINE KINASE C"/>
    <property type="match status" value="1"/>
</dbReference>
<dbReference type="GO" id="GO:0000155">
    <property type="term" value="F:phosphorelay sensor kinase activity"/>
    <property type="evidence" value="ECO:0007669"/>
    <property type="project" value="TreeGrafter"/>
</dbReference>
<accession>A0A0K2HFJ5</accession>
<dbReference type="Proteomes" id="UP000500949">
    <property type="component" value="Chromosome"/>
</dbReference>
<dbReference type="InterPro" id="IPR011123">
    <property type="entry name" value="Y_Y_Y"/>
</dbReference>
<dbReference type="GO" id="GO:0043565">
    <property type="term" value="F:sequence-specific DNA binding"/>
    <property type="evidence" value="ECO:0007669"/>
    <property type="project" value="InterPro"/>
</dbReference>
<reference evidence="8 9" key="1">
    <citation type="journal article" date="2019" name="Nat. Microbiol.">
        <title>Genomic variation and strain-specific functional adaptation in the human gut microbiome during early life.</title>
        <authorList>
            <person name="Vatanen T."/>
            <person name="Plichta D.R."/>
            <person name="Somani J."/>
            <person name="Munch P.C."/>
            <person name="Arthur T.D."/>
            <person name="Hall A.B."/>
            <person name="Rudolf S."/>
            <person name="Oakeley E.J."/>
            <person name="Ke X."/>
            <person name="Young R.A."/>
            <person name="Haiser H.J."/>
            <person name="Kolde R."/>
            <person name="Yassour M."/>
            <person name="Luopajarvi K."/>
            <person name="Siljander H."/>
            <person name="Virtanen S.M."/>
            <person name="Ilonen J."/>
            <person name="Uibo R."/>
            <person name="Tillmann V."/>
            <person name="Mokurov S."/>
            <person name="Dorshakova N."/>
            <person name="Porter J.A."/>
            <person name="McHardy A.C."/>
            <person name="Lahdesmaki H."/>
            <person name="Vlamakis H."/>
            <person name="Huttenhower C."/>
            <person name="Knip M."/>
            <person name="Xavier R.J."/>
        </authorList>
    </citation>
    <scope>NUCLEOTIDE SEQUENCE [LARGE SCALE GENOMIC DNA]</scope>
    <source>
        <strain evidence="8 9">RJX1052</strain>
    </source>
</reference>
<evidence type="ECO:0000259" key="6">
    <source>
        <dbReference type="PROSITE" id="PS01124"/>
    </source>
</evidence>
<keyword evidence="1" id="KW-0597">Phosphoprotein</keyword>
<dbReference type="Gene3D" id="2.130.10.10">
    <property type="entry name" value="YVTN repeat-like/Quinoprotein amine dehydrogenase"/>
    <property type="match status" value="2"/>
</dbReference>
<dbReference type="Proteomes" id="UP000294834">
    <property type="component" value="Unassembled WGS sequence"/>
</dbReference>
<proteinExistence type="predicted"/>
<keyword evidence="2" id="KW-0805">Transcription regulation</keyword>
<dbReference type="GeneID" id="93449088"/>
<dbReference type="RefSeq" id="WP_032936869.1">
    <property type="nucleotide sequence ID" value="NZ_CP046176.1"/>
</dbReference>
<evidence type="ECO:0000256" key="2">
    <source>
        <dbReference type="ARBA" id="ARBA00023015"/>
    </source>
</evidence>
<dbReference type="EMBL" id="CP046176">
    <property type="protein sequence ID" value="QJR78607.1"/>
    <property type="molecule type" value="Genomic_DNA"/>
</dbReference>
<evidence type="ECO:0000256" key="1">
    <source>
        <dbReference type="ARBA" id="ARBA00022553"/>
    </source>
</evidence>
<dbReference type="FunFam" id="2.60.40.10:FF:000791">
    <property type="entry name" value="Two-component system sensor histidine kinase/response regulator"/>
    <property type="match status" value="1"/>
</dbReference>
<dbReference type="KEGG" id="bdh:GV66_04090"/>
<dbReference type="GO" id="GO:0003700">
    <property type="term" value="F:DNA-binding transcription factor activity"/>
    <property type="evidence" value="ECO:0007669"/>
    <property type="project" value="InterPro"/>
</dbReference>
<dbReference type="Gene3D" id="1.10.10.60">
    <property type="entry name" value="Homeodomain-like"/>
    <property type="match status" value="1"/>
</dbReference>
<gene>
    <name evidence="8" type="ORF">E1J06_22200</name>
    <name evidence="7" type="ORF">GKD17_20695</name>
</gene>
<evidence type="ECO:0000313" key="8">
    <source>
        <dbReference type="EMBL" id="TDB03865.1"/>
    </source>
</evidence>
<dbReference type="InterPro" id="IPR009057">
    <property type="entry name" value="Homeodomain-like_sf"/>
</dbReference>
<dbReference type="Pfam" id="PF07495">
    <property type="entry name" value="Y_Y_Y"/>
    <property type="match status" value="1"/>
</dbReference>
<keyword evidence="5" id="KW-0812">Transmembrane</keyword>
<keyword evidence="5" id="KW-0472">Membrane</keyword>
<dbReference type="InterPro" id="IPR011110">
    <property type="entry name" value="Reg_prop"/>
</dbReference>
<protein>
    <submittedName>
        <fullName evidence="7">Helix-turn-helix domain-containing protein</fullName>
    </submittedName>
</protein>
<keyword evidence="5" id="KW-1133">Transmembrane helix</keyword>
<feature type="domain" description="HTH araC/xylS-type" evidence="6">
    <location>
        <begin position="854"/>
        <end position="954"/>
    </location>
</feature>
<dbReference type="Gene3D" id="2.60.40.10">
    <property type="entry name" value="Immunoglobulins"/>
    <property type="match status" value="1"/>
</dbReference>
<keyword evidence="3" id="KW-0238">DNA-binding</keyword>
<reference evidence="7 10" key="2">
    <citation type="submission" date="2019-11" db="EMBL/GenBank/DDBJ databases">
        <title>Complete genome sequence of Bacteroides dorei DSM 17855.</title>
        <authorList>
            <person name="Russell J.T."/>
        </authorList>
    </citation>
    <scope>NUCLEOTIDE SEQUENCE [LARGE SCALE GENOMIC DNA]</scope>
    <source>
        <strain evidence="7 10">DSM 17855</strain>
    </source>
</reference>
<evidence type="ECO:0000313" key="10">
    <source>
        <dbReference type="Proteomes" id="UP000500949"/>
    </source>
</evidence>
<evidence type="ECO:0000256" key="5">
    <source>
        <dbReference type="SAM" id="Phobius"/>
    </source>
</evidence>
<keyword evidence="4" id="KW-0804">Transcription</keyword>
<dbReference type="Pfam" id="PF12833">
    <property type="entry name" value="HTH_18"/>
    <property type="match status" value="1"/>
</dbReference>
<dbReference type="SUPFAM" id="SSF63829">
    <property type="entry name" value="Calcium-dependent phosphotriesterase"/>
    <property type="match status" value="3"/>
</dbReference>
<dbReference type="InterPro" id="IPR013783">
    <property type="entry name" value="Ig-like_fold"/>
</dbReference>
<evidence type="ECO:0000313" key="9">
    <source>
        <dbReference type="Proteomes" id="UP000294834"/>
    </source>
</evidence>
<dbReference type="PRINTS" id="PR00032">
    <property type="entry name" value="HTHARAC"/>
</dbReference>
<evidence type="ECO:0000256" key="4">
    <source>
        <dbReference type="ARBA" id="ARBA00023163"/>
    </source>
</evidence>
<dbReference type="InterPro" id="IPR020449">
    <property type="entry name" value="Tscrpt_reg_AraC-type_HTH"/>
</dbReference>